<reference evidence="2 3" key="1">
    <citation type="submission" date="2020-10" db="EMBL/GenBank/DDBJ databases">
        <title>Complete genome sequence of Paludibaculum fermentans P105T, a facultatively anaerobic acidobacterium capable of dissimilatory Fe(III) reduction.</title>
        <authorList>
            <person name="Dedysh S.N."/>
            <person name="Beletsky A.V."/>
            <person name="Kulichevskaya I.S."/>
            <person name="Mardanov A.V."/>
            <person name="Ravin N.V."/>
        </authorList>
    </citation>
    <scope>NUCLEOTIDE SEQUENCE [LARGE SCALE GENOMIC DNA]</scope>
    <source>
        <strain evidence="2 3">P105</strain>
    </source>
</reference>
<sequence length="453" mass="50903">MSLLVTVWRTEEAARPHYVPFLQEHAPGPFQCAGWLHHYWDSIRRLAGARAFFVGVFREGQMVAFAPFALTTLGGGVTRLGFATDGRADRQGLAGECSEEVLGAVRDALMDAPQPLVADWRELADGDPLLKLLPGAESMTVQGCPYRVLTPGTAEASKSNKKFQQRIPSYERRLAAMGQYEFRTIDFDAQRAEALALLPQLFEIHDLRHAAKRNAWKKDANRDFLLSLLRDELPSHLMAFVSYVDGVPVAFDLGFRHGSTFTLYIPAFHPAFEKYRLGHVNRARSYEACLRLGLELYDFSRGRSFAKQVWAHGEVLSYDCIAPVGGSWRARMAARMLVGSRRLVAWSRERGYNQKLGAWRERLAWPVAPKAAPVATLAWQGTRPLRYRLIQDLPLETITGIVEYVFALERNAGLELEWTSSSALRVSNLEAEPLLLHLPEAKGNLQETALARR</sequence>
<name>A0A7S7SP73_PALFE</name>
<evidence type="ECO:0000259" key="1">
    <source>
        <dbReference type="Pfam" id="PF13480"/>
    </source>
</evidence>
<dbReference type="RefSeq" id="WP_194452522.1">
    <property type="nucleotide sequence ID" value="NZ_CP063849.1"/>
</dbReference>
<keyword evidence="2" id="KW-0808">Transferase</keyword>
<dbReference type="AlphaFoldDB" id="A0A7S7SP73"/>
<dbReference type="InterPro" id="IPR038740">
    <property type="entry name" value="BioF2-like_GNAT_dom"/>
</dbReference>
<organism evidence="2 3">
    <name type="scientific">Paludibaculum fermentans</name>
    <dbReference type="NCBI Taxonomy" id="1473598"/>
    <lineage>
        <taxon>Bacteria</taxon>
        <taxon>Pseudomonadati</taxon>
        <taxon>Acidobacteriota</taxon>
        <taxon>Terriglobia</taxon>
        <taxon>Bryobacterales</taxon>
        <taxon>Bryobacteraceae</taxon>
        <taxon>Paludibaculum</taxon>
    </lineage>
</organism>
<evidence type="ECO:0000313" key="2">
    <source>
        <dbReference type="EMBL" id="QOY90865.1"/>
    </source>
</evidence>
<dbReference type="SUPFAM" id="SSF55729">
    <property type="entry name" value="Acyl-CoA N-acyltransferases (Nat)"/>
    <property type="match status" value="1"/>
</dbReference>
<dbReference type="InterPro" id="IPR016181">
    <property type="entry name" value="Acyl_CoA_acyltransferase"/>
</dbReference>
<dbReference type="KEGG" id="pfer:IRI77_13245"/>
<dbReference type="EMBL" id="CP063849">
    <property type="protein sequence ID" value="QOY90865.1"/>
    <property type="molecule type" value="Genomic_DNA"/>
</dbReference>
<protein>
    <submittedName>
        <fullName evidence="2">GNAT family N-acetyltransferase</fullName>
    </submittedName>
</protein>
<keyword evidence="3" id="KW-1185">Reference proteome</keyword>
<evidence type="ECO:0000313" key="3">
    <source>
        <dbReference type="Proteomes" id="UP000593892"/>
    </source>
</evidence>
<dbReference type="Pfam" id="PF13480">
    <property type="entry name" value="Acetyltransf_6"/>
    <property type="match status" value="1"/>
</dbReference>
<dbReference type="Gene3D" id="3.40.630.30">
    <property type="match status" value="1"/>
</dbReference>
<proteinExistence type="predicted"/>
<accession>A0A7S7SP73</accession>
<dbReference type="GO" id="GO:0016740">
    <property type="term" value="F:transferase activity"/>
    <property type="evidence" value="ECO:0007669"/>
    <property type="project" value="UniProtKB-KW"/>
</dbReference>
<gene>
    <name evidence="2" type="ORF">IRI77_13245</name>
</gene>
<dbReference type="Proteomes" id="UP000593892">
    <property type="component" value="Chromosome"/>
</dbReference>
<feature type="domain" description="BioF2-like acetyltransferase" evidence="1">
    <location>
        <begin position="161"/>
        <end position="304"/>
    </location>
</feature>